<dbReference type="PANTHER" id="PTHR45891:SF3">
    <property type="entry name" value="ZINC FINGER PROTEIN 2"/>
    <property type="match status" value="1"/>
</dbReference>
<dbReference type="Pfam" id="PF24056">
    <property type="entry name" value="zf-C2H2_ZFHX3"/>
    <property type="match status" value="1"/>
</dbReference>
<dbReference type="SMART" id="SM00355">
    <property type="entry name" value="ZnF_C2H2"/>
    <property type="match status" value="5"/>
</dbReference>
<keyword evidence="8 10" id="KW-0539">Nucleus</keyword>
<dbReference type="AlphaFoldDB" id="A0A915ETJ3"/>
<dbReference type="InterPro" id="IPR017970">
    <property type="entry name" value="Homeobox_CS"/>
</dbReference>
<feature type="region of interest" description="Disordered" evidence="12">
    <location>
        <begin position="753"/>
        <end position="790"/>
    </location>
</feature>
<organism evidence="15 16">
    <name type="scientific">Echinococcus canadensis</name>
    <dbReference type="NCBI Taxonomy" id="519352"/>
    <lineage>
        <taxon>Eukaryota</taxon>
        <taxon>Metazoa</taxon>
        <taxon>Spiralia</taxon>
        <taxon>Lophotrochozoa</taxon>
        <taxon>Platyhelminthes</taxon>
        <taxon>Cestoda</taxon>
        <taxon>Eucestoda</taxon>
        <taxon>Cyclophyllidea</taxon>
        <taxon>Taeniidae</taxon>
        <taxon>Echinococcus</taxon>
        <taxon>Echinococcus canadensis group</taxon>
    </lineage>
</organism>
<name>A0A915ETJ3_9CEST</name>
<evidence type="ECO:0000256" key="6">
    <source>
        <dbReference type="ARBA" id="ARBA00023125"/>
    </source>
</evidence>
<evidence type="ECO:0000259" key="14">
    <source>
        <dbReference type="PROSITE" id="PS50157"/>
    </source>
</evidence>
<keyword evidence="3" id="KW-0677">Repeat</keyword>
<dbReference type="Proteomes" id="UP000887562">
    <property type="component" value="Unplaced"/>
</dbReference>
<keyword evidence="2" id="KW-0479">Metal-binding</keyword>
<dbReference type="GO" id="GO:0000978">
    <property type="term" value="F:RNA polymerase II cis-regulatory region sequence-specific DNA binding"/>
    <property type="evidence" value="ECO:0007669"/>
    <property type="project" value="TreeGrafter"/>
</dbReference>
<feature type="DNA-binding region" description="Homeobox" evidence="10">
    <location>
        <begin position="692"/>
        <end position="751"/>
    </location>
</feature>
<evidence type="ECO:0000256" key="9">
    <source>
        <dbReference type="PROSITE-ProRule" id="PRU00042"/>
    </source>
</evidence>
<evidence type="ECO:0000313" key="16">
    <source>
        <dbReference type="WBParaSite" id="maker-E.canG7_contigs_2408-snap-gene-3.55-mRNA-1"/>
    </source>
</evidence>
<dbReference type="InterPro" id="IPR051968">
    <property type="entry name" value="ZnFinger_Homeobox_TR"/>
</dbReference>
<evidence type="ECO:0000259" key="13">
    <source>
        <dbReference type="PROSITE" id="PS50071"/>
    </source>
</evidence>
<feature type="compositionally biased region" description="Low complexity" evidence="12">
    <location>
        <begin position="938"/>
        <end position="951"/>
    </location>
</feature>
<evidence type="ECO:0000256" key="3">
    <source>
        <dbReference type="ARBA" id="ARBA00022737"/>
    </source>
</evidence>
<dbReference type="PROSITE" id="PS50157">
    <property type="entry name" value="ZINC_FINGER_C2H2_2"/>
    <property type="match status" value="1"/>
</dbReference>
<evidence type="ECO:0000313" key="15">
    <source>
        <dbReference type="Proteomes" id="UP000887562"/>
    </source>
</evidence>
<feature type="DNA-binding region" description="Homeobox" evidence="10">
    <location>
        <begin position="789"/>
        <end position="848"/>
    </location>
</feature>
<evidence type="ECO:0000256" key="10">
    <source>
        <dbReference type="PROSITE-ProRule" id="PRU00108"/>
    </source>
</evidence>
<feature type="region of interest" description="Disordered" evidence="12">
    <location>
        <begin position="928"/>
        <end position="957"/>
    </location>
</feature>
<dbReference type="GO" id="GO:0005634">
    <property type="term" value="C:nucleus"/>
    <property type="evidence" value="ECO:0007669"/>
    <property type="project" value="UniProtKB-SubCell"/>
</dbReference>
<keyword evidence="6 10" id="KW-0238">DNA-binding</keyword>
<dbReference type="SUPFAM" id="SSF57667">
    <property type="entry name" value="beta-beta-alpha zinc fingers"/>
    <property type="match status" value="1"/>
</dbReference>
<dbReference type="WBParaSite" id="maker-E.canG7_contigs_2408-snap-gene-3.55-mRNA-1">
    <property type="protein sequence ID" value="maker-E.canG7_contigs_2408-snap-gene-3.55-mRNA-1"/>
    <property type="gene ID" value="EcG7_00258"/>
</dbReference>
<feature type="domain" description="Homeobox" evidence="13">
    <location>
        <begin position="997"/>
        <end position="1057"/>
    </location>
</feature>
<dbReference type="InterPro" id="IPR009057">
    <property type="entry name" value="Homeodomain-like_sf"/>
</dbReference>
<dbReference type="SMART" id="SM00389">
    <property type="entry name" value="HOX"/>
    <property type="match status" value="3"/>
</dbReference>
<evidence type="ECO:0000256" key="4">
    <source>
        <dbReference type="ARBA" id="ARBA00022771"/>
    </source>
</evidence>
<dbReference type="Gene3D" id="1.10.10.60">
    <property type="entry name" value="Homeodomain-like"/>
    <property type="match status" value="3"/>
</dbReference>
<evidence type="ECO:0000256" key="12">
    <source>
        <dbReference type="SAM" id="MobiDB-lite"/>
    </source>
</evidence>
<evidence type="ECO:0000256" key="1">
    <source>
        <dbReference type="ARBA" id="ARBA00004123"/>
    </source>
</evidence>
<dbReference type="InterPro" id="IPR013087">
    <property type="entry name" value="Znf_C2H2_type"/>
</dbReference>
<feature type="domain" description="Homeobox" evidence="13">
    <location>
        <begin position="787"/>
        <end position="847"/>
    </location>
</feature>
<keyword evidence="7 10" id="KW-0371">Homeobox</keyword>
<feature type="domain" description="C2H2-type" evidence="14">
    <location>
        <begin position="339"/>
        <end position="369"/>
    </location>
</feature>
<feature type="region of interest" description="Disordered" evidence="12">
    <location>
        <begin position="973"/>
        <end position="1000"/>
    </location>
</feature>
<comment type="subcellular location">
    <subcellularLocation>
        <location evidence="1 10 11">Nucleus</location>
    </subcellularLocation>
</comment>
<feature type="DNA-binding region" description="Homeobox" evidence="10">
    <location>
        <begin position="999"/>
        <end position="1058"/>
    </location>
</feature>
<dbReference type="SUPFAM" id="SSF46689">
    <property type="entry name" value="Homeodomain-like"/>
    <property type="match status" value="3"/>
</dbReference>
<dbReference type="PROSITE" id="PS00027">
    <property type="entry name" value="HOMEOBOX_1"/>
    <property type="match status" value="1"/>
</dbReference>
<evidence type="ECO:0000256" key="7">
    <source>
        <dbReference type="ARBA" id="ARBA00023155"/>
    </source>
</evidence>
<dbReference type="PANTHER" id="PTHR45891">
    <property type="entry name" value="ZINC FINGER HOMEOBOX PROTEIN"/>
    <property type="match status" value="1"/>
</dbReference>
<dbReference type="GO" id="GO:0008270">
    <property type="term" value="F:zinc ion binding"/>
    <property type="evidence" value="ECO:0007669"/>
    <property type="project" value="UniProtKB-KW"/>
</dbReference>
<dbReference type="Pfam" id="PF00046">
    <property type="entry name" value="Homeodomain"/>
    <property type="match status" value="3"/>
</dbReference>
<reference evidence="16" key="1">
    <citation type="submission" date="2022-11" db="UniProtKB">
        <authorList>
            <consortium name="WormBaseParasite"/>
        </authorList>
    </citation>
    <scope>IDENTIFICATION</scope>
</reference>
<proteinExistence type="predicted"/>
<keyword evidence="5" id="KW-0862">Zinc</keyword>
<keyword evidence="15" id="KW-1185">Reference proteome</keyword>
<dbReference type="InterPro" id="IPR036236">
    <property type="entry name" value="Znf_C2H2_sf"/>
</dbReference>
<dbReference type="FunFam" id="3.30.160.60:FF:000081">
    <property type="entry name" value="Zinc finger homeobox protein 4"/>
    <property type="match status" value="1"/>
</dbReference>
<dbReference type="CDD" id="cd00086">
    <property type="entry name" value="homeodomain"/>
    <property type="match status" value="3"/>
</dbReference>
<dbReference type="GO" id="GO:0000981">
    <property type="term" value="F:DNA-binding transcription factor activity, RNA polymerase II-specific"/>
    <property type="evidence" value="ECO:0007669"/>
    <property type="project" value="InterPro"/>
</dbReference>
<sequence length="1143" mass="128528">MNLPMVEPSAANFNAERAHVMVSPPALPEMETGNSSCIYCLTKVVHPRLGRGESYACGYKPYRCEICNYSTVTKGNLAIHEQSDRHLNNVQEYDQHQKLQCVHKSSEQDSVNSSVSHPPASANQSSLPTMSLFPQTYLAFLEVFSQKGGTCPMDDFSTDLIEVADHTFFCQICGVFGTDSVEELISHAEQNRIPTNLDLANQQLTTHTSGAWHCNLCSYRSPLKANFQLHCKTEKHAQRLSLLLHVWEGKEGGLGASLPTNDLLLSSTSKSSVYCQLRCLPCGFFTCSVHKMRVHCQTPMHGFLASAFGAVVRRRSQLKLSLMTASEGGSVMNGARVIYVCRKCEMTFTSLMGLMQHFQSADFHDSLRRYPSETEDVAVVWEFGRESEMQNHFAALTETPQLLQSGDTRVGQFFSSINRLRVNQALICFQETLSKKFNLRRFNSIVLNTSLDDEGSRIRRHSAPPTINAEFSSTSDQSRKRSIEYDNGGNVSTMNDAQMPQSLLAGATCQTLTDGENAHCGMHITTSPLSSWLNCVNLQNSELLQGLARFIDEQKEQTSAPRTCDSLFAWFGADNSLCSFLISWLRRQFPQMDGNMSGEFVAFILELIAQQPNVSGRFLDLRELQQRQAFSTCHQCSPPRSFLLPSSTSLHFNIHHNEELPALVLEAVKKMENTVIEVVRALQPQQFQLPLMKGGRTRLSVNHLEVFRSSFCSSNQLTEAMIVEICKKTGLKEKAVKHWFRGTLFKGRQRFKEDSSNLDIPQPPINQASATEHSDEVRSVGRSTKPTSTKRFRTPISSIQQAVLLQYFQADQNPSRRQMDIISSEVNLPKRVVQVWFQNARSRERRMFIKYAPYHSQSSKPNLLLLPFTTPSWQPREASAQESPFNELECLVSGANSTNTLPEQIPVDNLQQIFNQILTQMPPLGIIQPPASAPIQPPVTSTPQQLPSQSSENYEMDSPLDLSTVSYRSNDYQSSTLQNLSPHAGSAASANETRSDSFCRRNRTSISSTQARFMQWFFQHHKTPTICECENIGRAIGLSRRVVQVWFQNQRAKKKKLARSTAICSEASLHQSESESQFLLEGNECKLCNVKIRRMSEEDTAAVTEHIFSKVHIDRLFATICQGDSWSAAVERQQNCPPELKHE</sequence>
<evidence type="ECO:0000256" key="2">
    <source>
        <dbReference type="ARBA" id="ARBA00022723"/>
    </source>
</evidence>
<protein>
    <submittedName>
        <fullName evidence="16">Zinc finger homeobox protein 3</fullName>
    </submittedName>
</protein>
<evidence type="ECO:0000256" key="8">
    <source>
        <dbReference type="ARBA" id="ARBA00023242"/>
    </source>
</evidence>
<dbReference type="InterPro" id="IPR001356">
    <property type="entry name" value="HD"/>
</dbReference>
<dbReference type="PROSITE" id="PS50071">
    <property type="entry name" value="HOMEOBOX_2"/>
    <property type="match status" value="3"/>
</dbReference>
<evidence type="ECO:0000256" key="11">
    <source>
        <dbReference type="RuleBase" id="RU000682"/>
    </source>
</evidence>
<dbReference type="Gene3D" id="3.30.160.60">
    <property type="entry name" value="Classic Zinc Finger"/>
    <property type="match status" value="1"/>
</dbReference>
<accession>A0A915ETJ3</accession>
<evidence type="ECO:0000256" key="5">
    <source>
        <dbReference type="ARBA" id="ARBA00022833"/>
    </source>
</evidence>
<feature type="domain" description="Homeobox" evidence="13">
    <location>
        <begin position="690"/>
        <end position="750"/>
    </location>
</feature>
<keyword evidence="4 9" id="KW-0863">Zinc-finger</keyword>